<protein>
    <recommendedName>
        <fullName evidence="4">Myb-like domain-containing protein</fullName>
    </recommendedName>
</protein>
<gene>
    <name evidence="2" type="ORF">R1sor_015559</name>
</gene>
<dbReference type="Proteomes" id="UP001633002">
    <property type="component" value="Unassembled WGS sequence"/>
</dbReference>
<feature type="compositionally biased region" description="Low complexity" evidence="1">
    <location>
        <begin position="52"/>
        <end position="63"/>
    </location>
</feature>
<feature type="region of interest" description="Disordered" evidence="1">
    <location>
        <begin position="106"/>
        <end position="140"/>
    </location>
</feature>
<comment type="caution">
    <text evidence="2">The sequence shown here is derived from an EMBL/GenBank/DDBJ whole genome shotgun (WGS) entry which is preliminary data.</text>
</comment>
<evidence type="ECO:0000313" key="3">
    <source>
        <dbReference type="Proteomes" id="UP001633002"/>
    </source>
</evidence>
<evidence type="ECO:0008006" key="4">
    <source>
        <dbReference type="Google" id="ProtNLM"/>
    </source>
</evidence>
<feature type="compositionally biased region" description="Polar residues" evidence="1">
    <location>
        <begin position="284"/>
        <end position="296"/>
    </location>
</feature>
<keyword evidence="3" id="KW-1185">Reference proteome</keyword>
<feature type="region of interest" description="Disordered" evidence="1">
    <location>
        <begin position="272"/>
        <end position="332"/>
    </location>
</feature>
<name>A0ABD3HCL0_9MARC</name>
<feature type="region of interest" description="Disordered" evidence="1">
    <location>
        <begin position="1"/>
        <end position="38"/>
    </location>
</feature>
<dbReference type="EMBL" id="JBJQOH010000004">
    <property type="protein sequence ID" value="KAL3689250.1"/>
    <property type="molecule type" value="Genomic_DNA"/>
</dbReference>
<dbReference type="AlphaFoldDB" id="A0ABD3HCL0"/>
<dbReference type="PANTHER" id="PTHR33492">
    <property type="entry name" value="OSJNBA0043A12.37 PROTEIN-RELATED"/>
    <property type="match status" value="1"/>
</dbReference>
<feature type="compositionally biased region" description="Low complexity" evidence="1">
    <location>
        <begin position="304"/>
        <end position="314"/>
    </location>
</feature>
<evidence type="ECO:0000256" key="1">
    <source>
        <dbReference type="SAM" id="MobiDB-lite"/>
    </source>
</evidence>
<feature type="region of interest" description="Disordered" evidence="1">
    <location>
        <begin position="52"/>
        <end position="80"/>
    </location>
</feature>
<feature type="compositionally biased region" description="Polar residues" evidence="1">
    <location>
        <begin position="321"/>
        <end position="332"/>
    </location>
</feature>
<sequence>MDARESAQHSVDNGEGGENNQRPSQLPEHGGIDEFSQRADFSSQGAFYAVSPPLLSVPSSQPLPDSPQPNGDEGNFLPQFHAPTFHASMNAFVRPRLQSVPVPGNFAASTSSAPSSIPPSVPVSQVPAGTSAAANSEGNARSGGRMIWKEWMITALIECKRIEWDEFESVTGRDHIVSSDVKWRRVQSNLREKGVTADTSQIKGKWEGVLGWYKNVKDWNNRSGNPSYDSLSRAVRKLAKLPSDFKEAWGDDLDSFYDRHASFAPPCVSESAAAVSDQAGGGSSDPNSPDLSSAVPQSDDGADGDSLGGTSSAGERPPGPSTTVPPAQGRTQ</sequence>
<organism evidence="2 3">
    <name type="scientific">Riccia sorocarpa</name>
    <dbReference type="NCBI Taxonomy" id="122646"/>
    <lineage>
        <taxon>Eukaryota</taxon>
        <taxon>Viridiplantae</taxon>
        <taxon>Streptophyta</taxon>
        <taxon>Embryophyta</taxon>
        <taxon>Marchantiophyta</taxon>
        <taxon>Marchantiopsida</taxon>
        <taxon>Marchantiidae</taxon>
        <taxon>Marchantiales</taxon>
        <taxon>Ricciaceae</taxon>
        <taxon>Riccia</taxon>
    </lineage>
</organism>
<reference evidence="2 3" key="1">
    <citation type="submission" date="2024-09" db="EMBL/GenBank/DDBJ databases">
        <title>Chromosome-scale assembly of Riccia sorocarpa.</title>
        <authorList>
            <person name="Paukszto L."/>
        </authorList>
    </citation>
    <scope>NUCLEOTIDE SEQUENCE [LARGE SCALE GENOMIC DNA]</scope>
    <source>
        <strain evidence="2">LP-2024</strain>
        <tissue evidence="2">Aerial parts of the thallus</tissue>
    </source>
</reference>
<dbReference type="PANTHER" id="PTHR33492:SF19">
    <property type="entry name" value="MYB-LIKE DOMAIN-CONTAINING PROTEIN"/>
    <property type="match status" value="1"/>
</dbReference>
<dbReference type="Gene3D" id="1.10.10.60">
    <property type="entry name" value="Homeodomain-like"/>
    <property type="match status" value="1"/>
</dbReference>
<evidence type="ECO:0000313" key="2">
    <source>
        <dbReference type="EMBL" id="KAL3689250.1"/>
    </source>
</evidence>
<accession>A0ABD3HCL0</accession>
<proteinExistence type="predicted"/>